<accession>S7ZL82</accession>
<dbReference type="EMBL" id="KB644413">
    <property type="protein sequence ID" value="EPS31084.1"/>
    <property type="molecule type" value="Genomic_DNA"/>
</dbReference>
<keyword evidence="2" id="KW-1185">Reference proteome</keyword>
<dbReference type="Proteomes" id="UP000019376">
    <property type="component" value="Unassembled WGS sequence"/>
</dbReference>
<protein>
    <submittedName>
        <fullName evidence="1">Uncharacterized protein</fullName>
    </submittedName>
</protein>
<sequence length="119" mass="13447">MVVRVQGSVSGVTRHLNHCSKLGGAHQPQKSSALDDRCVTGYRDRLNIGPFSDRGHWRGVGWAKLHSSEFNRNRTRRIWVLRLAKALDRETIKISRSDEEKGADGVMEGFHQMVRVQPG</sequence>
<reference evidence="1 2" key="1">
    <citation type="journal article" date="2013" name="PLoS ONE">
        <title>Genomic and secretomic analyses reveal unique features of the lignocellulolytic enzyme system of Penicillium decumbens.</title>
        <authorList>
            <person name="Liu G."/>
            <person name="Zhang L."/>
            <person name="Wei X."/>
            <person name="Zou G."/>
            <person name="Qin Y."/>
            <person name="Ma L."/>
            <person name="Li J."/>
            <person name="Zheng H."/>
            <person name="Wang S."/>
            <person name="Wang C."/>
            <person name="Xun L."/>
            <person name="Zhao G.-P."/>
            <person name="Zhou Z."/>
            <person name="Qu Y."/>
        </authorList>
    </citation>
    <scope>NUCLEOTIDE SEQUENCE [LARGE SCALE GENOMIC DNA]</scope>
    <source>
        <strain evidence="2">114-2 / CGMCC 5302</strain>
    </source>
</reference>
<evidence type="ECO:0000313" key="1">
    <source>
        <dbReference type="EMBL" id="EPS31084.1"/>
    </source>
</evidence>
<proteinExistence type="predicted"/>
<gene>
    <name evidence="1" type="ORF">PDE_06038</name>
</gene>
<dbReference type="AlphaFoldDB" id="S7ZL82"/>
<dbReference type="HOGENOM" id="CLU_2062288_0_0_1"/>
<organism evidence="1 2">
    <name type="scientific">Penicillium oxalicum (strain 114-2 / CGMCC 5302)</name>
    <name type="common">Penicillium decumbens</name>
    <dbReference type="NCBI Taxonomy" id="933388"/>
    <lineage>
        <taxon>Eukaryota</taxon>
        <taxon>Fungi</taxon>
        <taxon>Dikarya</taxon>
        <taxon>Ascomycota</taxon>
        <taxon>Pezizomycotina</taxon>
        <taxon>Eurotiomycetes</taxon>
        <taxon>Eurotiomycetidae</taxon>
        <taxon>Eurotiales</taxon>
        <taxon>Aspergillaceae</taxon>
        <taxon>Penicillium</taxon>
    </lineage>
</organism>
<evidence type="ECO:0000313" key="2">
    <source>
        <dbReference type="Proteomes" id="UP000019376"/>
    </source>
</evidence>
<name>S7ZL82_PENO1</name>